<name>A0ACC5W2B9_9BACT</name>
<comment type="caution">
    <text evidence="1">The sequence shown here is derived from an EMBL/GenBank/DDBJ whole genome shotgun (WGS) entry which is preliminary data.</text>
</comment>
<gene>
    <name evidence="1" type="ORF">H2252_04135</name>
</gene>
<dbReference type="EMBL" id="JACHUQ010000005">
    <property type="protein sequence ID" value="MBZ7974563.1"/>
    <property type="molecule type" value="Genomic_DNA"/>
</dbReference>
<organism evidence="1 2">
    <name type="scientific">Campylobacter molothri</name>
    <dbReference type="NCBI Taxonomy" id="1032242"/>
    <lineage>
        <taxon>Bacteria</taxon>
        <taxon>Pseudomonadati</taxon>
        <taxon>Campylobacterota</taxon>
        <taxon>Epsilonproteobacteria</taxon>
        <taxon>Campylobacterales</taxon>
        <taxon>Campylobacteraceae</taxon>
        <taxon>Campylobacter</taxon>
    </lineage>
</organism>
<dbReference type="Proteomes" id="UP001319828">
    <property type="component" value="Unassembled WGS sequence"/>
</dbReference>
<sequence>MVYKGECKDDTWGGGNAVICGNGPSLKEIDYKRLPKEYDVFRCNQFYSEDKYYLGKNIKYAFFNQSVFLEQYYTAKKLIENQEYFIENIICSTFKIHKYYDNFFQHFDTFFSECLLGYKILDSLKEFSSYIYFNEIYHDQRITSGIYMCAIAIALGYKNIYLTGIDFYENKNINFNTGENIYAYDLDQKYNSRAILGGVKPSYFHSKEIDLKALKFLEKKYQISFFSLTPNSILTKNFPLAPLAKHCDFKILLKDQKSIQDILIPRETPMIQIYYHKVFNSQTIQQRLQLKEYRQNSNLKQNQLNFHSLDGTAKQRIQNQLSYKLGQSMIINSKSIFGIIFMPIYLLSIFLNYKKEQKIYKQKIKKDPSLKLPPLESYPDYNEALKFKEHLSYKLGKALLKAFKTWHKGGYIKLIFDIVKLKKEFKNQKE</sequence>
<reference evidence="1" key="1">
    <citation type="submission" date="2020-07" db="EMBL/GenBank/DDBJ databases">
        <title>Campylobacter molothri sp. nov. isolated from wild birds.</title>
        <authorList>
            <person name="Miller W.G."/>
            <person name="Chapman M.H."/>
            <person name="Yee E."/>
            <person name="Lopes B.S."/>
            <person name="Forbes K.J."/>
        </authorList>
    </citation>
    <scope>NUCLEOTIDE SEQUENCE</scope>
    <source>
        <strain evidence="1">RM9754</strain>
    </source>
</reference>
<keyword evidence="2" id="KW-1185">Reference proteome</keyword>
<evidence type="ECO:0000313" key="2">
    <source>
        <dbReference type="Proteomes" id="UP001319828"/>
    </source>
</evidence>
<protein>
    <submittedName>
        <fullName evidence="1">Alpha-2,3-sialyltransferase</fullName>
    </submittedName>
</protein>
<proteinExistence type="predicted"/>
<accession>A0ACC5W2B9</accession>
<evidence type="ECO:0000313" key="1">
    <source>
        <dbReference type="EMBL" id="MBZ7974563.1"/>
    </source>
</evidence>